<name>A0A0F4PWI0_9GAMM</name>
<feature type="transmembrane region" description="Helical" evidence="1">
    <location>
        <begin position="45"/>
        <end position="69"/>
    </location>
</feature>
<accession>A0A0F4PWI0</accession>
<feature type="transmembrane region" description="Helical" evidence="1">
    <location>
        <begin position="131"/>
        <end position="156"/>
    </location>
</feature>
<gene>
    <name evidence="3" type="ORF">TW72_09115</name>
</gene>
<comment type="caution">
    <text evidence="3">The sequence shown here is derived from an EMBL/GenBank/DDBJ whole genome shotgun (WGS) entry which is preliminary data.</text>
</comment>
<dbReference type="GeneID" id="58228650"/>
<dbReference type="RefSeq" id="WP_045978847.1">
    <property type="nucleotide sequence ID" value="NZ_JXXY01000004.1"/>
</dbReference>
<evidence type="ECO:0000259" key="2">
    <source>
        <dbReference type="Pfam" id="PF09835"/>
    </source>
</evidence>
<protein>
    <submittedName>
        <fullName evidence="3">Flagellar biosynthesis protein FlhF</fullName>
    </submittedName>
</protein>
<dbReference type="AlphaFoldDB" id="A0A0F4PWI0"/>
<evidence type="ECO:0000313" key="3">
    <source>
        <dbReference type="EMBL" id="KJY99782.1"/>
    </source>
</evidence>
<keyword evidence="3" id="KW-0966">Cell projection</keyword>
<proteinExistence type="predicted"/>
<dbReference type="Proteomes" id="UP000033664">
    <property type="component" value="Unassembled WGS sequence"/>
</dbReference>
<keyword evidence="1" id="KW-0472">Membrane</keyword>
<dbReference type="InterPro" id="IPR018639">
    <property type="entry name" value="DUF2062"/>
</dbReference>
<dbReference type="OrthoDB" id="9786029at2"/>
<evidence type="ECO:0000256" key="1">
    <source>
        <dbReference type="SAM" id="Phobius"/>
    </source>
</evidence>
<dbReference type="PANTHER" id="PTHR40547:SF1">
    <property type="entry name" value="SLL0298 PROTEIN"/>
    <property type="match status" value="1"/>
</dbReference>
<feature type="domain" description="DUF2062" evidence="2">
    <location>
        <begin position="22"/>
        <end position="164"/>
    </location>
</feature>
<dbReference type="EMBL" id="JXXZ01000007">
    <property type="protein sequence ID" value="KJY99782.1"/>
    <property type="molecule type" value="Genomic_DNA"/>
</dbReference>
<keyword evidence="3" id="KW-0969">Cilium</keyword>
<organism evidence="3 4">
    <name type="scientific">Pseudoalteromonas ruthenica</name>
    <dbReference type="NCBI Taxonomy" id="151081"/>
    <lineage>
        <taxon>Bacteria</taxon>
        <taxon>Pseudomonadati</taxon>
        <taxon>Pseudomonadota</taxon>
        <taxon>Gammaproteobacteria</taxon>
        <taxon>Alteromonadales</taxon>
        <taxon>Pseudoalteromonadaceae</taxon>
        <taxon>Pseudoalteromonas</taxon>
    </lineage>
</organism>
<sequence length="172" mass="19607">MAKKTIQRFLPDHNKIKQQKSLRIFGRFLHDANLWHLNRRSARGAFSVGLFFAFIPVPFQMILAAAVAIPLRVNLPLSIALVWITNPLTMPPIFYFSYLVGTWILGHQEQAFYFEASWQWLSDSLTTIGPAFLVGSLVCGTVAALISFIVVDFLWCRGVKKAWQARNSDHDR</sequence>
<reference evidence="3 4" key="1">
    <citation type="journal article" date="2015" name="BMC Genomics">
        <title>Genome mining reveals unlocked bioactive potential of marine Gram-negative bacteria.</title>
        <authorList>
            <person name="Machado H."/>
            <person name="Sonnenschein E.C."/>
            <person name="Melchiorsen J."/>
            <person name="Gram L."/>
        </authorList>
    </citation>
    <scope>NUCLEOTIDE SEQUENCE [LARGE SCALE GENOMIC DNA]</scope>
    <source>
        <strain evidence="3 4">S3137</strain>
    </source>
</reference>
<evidence type="ECO:0000313" key="4">
    <source>
        <dbReference type="Proteomes" id="UP000033664"/>
    </source>
</evidence>
<dbReference type="Pfam" id="PF09835">
    <property type="entry name" value="DUF2062"/>
    <property type="match status" value="1"/>
</dbReference>
<keyword evidence="1" id="KW-0812">Transmembrane</keyword>
<dbReference type="eggNOG" id="COG3216">
    <property type="taxonomic scope" value="Bacteria"/>
</dbReference>
<dbReference type="PATRIC" id="fig|151081.8.peg.1175"/>
<dbReference type="PANTHER" id="PTHR40547">
    <property type="entry name" value="SLL0298 PROTEIN"/>
    <property type="match status" value="1"/>
</dbReference>
<keyword evidence="4" id="KW-1185">Reference proteome</keyword>
<keyword evidence="3" id="KW-0282">Flagellum</keyword>
<keyword evidence="1" id="KW-1133">Transmembrane helix</keyword>